<dbReference type="InterPro" id="IPR009100">
    <property type="entry name" value="AcylCoA_DH/oxidase_NM_dom_sf"/>
</dbReference>
<name>A0ABP1FK43_9CHLO</name>
<feature type="domain" description="Acyl-CoA oxidase C-alpha1" evidence="9">
    <location>
        <begin position="303"/>
        <end position="459"/>
    </location>
</feature>
<dbReference type="PIRSF" id="PIRSF000168">
    <property type="entry name" value="Acyl-CoA_oxidase"/>
    <property type="match status" value="1"/>
</dbReference>
<dbReference type="PANTHER" id="PTHR10909:SF382">
    <property type="entry name" value="ACYL-COENZYME A OXIDASE"/>
    <property type="match status" value="1"/>
</dbReference>
<dbReference type="InterPro" id="IPR036250">
    <property type="entry name" value="AcylCo_DH-like_C"/>
</dbReference>
<dbReference type="PANTHER" id="PTHR10909">
    <property type="entry name" value="ELECTRON TRANSPORT OXIDOREDUCTASE"/>
    <property type="match status" value="1"/>
</dbReference>
<dbReference type="InterPro" id="IPR002655">
    <property type="entry name" value="Acyl-CoA_oxidase_C"/>
</dbReference>
<dbReference type="Gene3D" id="1.20.140.10">
    <property type="entry name" value="Butyryl-CoA Dehydrogenase, subunit A, domain 3"/>
    <property type="match status" value="2"/>
</dbReference>
<keyword evidence="4 6" id="KW-0274">FAD</keyword>
<dbReference type="InterPro" id="IPR012258">
    <property type="entry name" value="Acyl-CoA_oxidase"/>
</dbReference>
<evidence type="ECO:0000313" key="10">
    <source>
        <dbReference type="EMBL" id="CAL5220325.1"/>
    </source>
</evidence>
<gene>
    <name evidence="10" type="primary">g2316</name>
    <name evidence="10" type="ORF">VP750_LOCUS1984</name>
</gene>
<evidence type="ECO:0000256" key="6">
    <source>
        <dbReference type="PIRNR" id="PIRNR000168"/>
    </source>
</evidence>
<evidence type="ECO:0000256" key="5">
    <source>
        <dbReference type="ARBA" id="ARBA00023002"/>
    </source>
</evidence>
<dbReference type="EMBL" id="CAXHTA020000003">
    <property type="protein sequence ID" value="CAL5220325.1"/>
    <property type="molecule type" value="Genomic_DNA"/>
</dbReference>
<dbReference type="Pfam" id="PF22924">
    <property type="entry name" value="ACOX_C_alpha1"/>
    <property type="match status" value="1"/>
</dbReference>
<evidence type="ECO:0000259" key="7">
    <source>
        <dbReference type="Pfam" id="PF01756"/>
    </source>
</evidence>
<dbReference type="Pfam" id="PF02770">
    <property type="entry name" value="Acyl-CoA_dh_M"/>
    <property type="match status" value="1"/>
</dbReference>
<dbReference type="Pfam" id="PF01756">
    <property type="entry name" value="ACOX"/>
    <property type="match status" value="1"/>
</dbReference>
<dbReference type="InterPro" id="IPR006091">
    <property type="entry name" value="Acyl-CoA_Oxase/DH_mid-dom"/>
</dbReference>
<keyword evidence="3 6" id="KW-0285">Flavoprotein</keyword>
<keyword evidence="11" id="KW-1185">Reference proteome</keyword>
<dbReference type="Gene3D" id="2.40.110.10">
    <property type="entry name" value="Butyryl-CoA Dehydrogenase, subunit A, domain 2"/>
    <property type="match status" value="1"/>
</dbReference>
<keyword evidence="5" id="KW-0560">Oxidoreductase</keyword>
<proteinExistence type="inferred from homology"/>
<dbReference type="InterPro" id="IPR046373">
    <property type="entry name" value="Acyl-CoA_Oxase/DH_mid-dom_sf"/>
</dbReference>
<protein>
    <recommendedName>
        <fullName evidence="6">Acyl-coenzyme A oxidase</fullName>
    </recommendedName>
</protein>
<comment type="caution">
    <text evidence="10">The sequence shown here is derived from an EMBL/GenBank/DDBJ whole genome shotgun (WGS) entry which is preliminary data.</text>
</comment>
<reference evidence="10 11" key="1">
    <citation type="submission" date="2024-06" db="EMBL/GenBank/DDBJ databases">
        <authorList>
            <person name="Kraege A."/>
            <person name="Thomma B."/>
        </authorList>
    </citation>
    <scope>NUCLEOTIDE SEQUENCE [LARGE SCALE GENOMIC DNA]</scope>
</reference>
<evidence type="ECO:0000313" key="11">
    <source>
        <dbReference type="Proteomes" id="UP001497392"/>
    </source>
</evidence>
<organism evidence="10 11">
    <name type="scientific">Coccomyxa viridis</name>
    <dbReference type="NCBI Taxonomy" id="1274662"/>
    <lineage>
        <taxon>Eukaryota</taxon>
        <taxon>Viridiplantae</taxon>
        <taxon>Chlorophyta</taxon>
        <taxon>core chlorophytes</taxon>
        <taxon>Trebouxiophyceae</taxon>
        <taxon>Trebouxiophyceae incertae sedis</taxon>
        <taxon>Coccomyxaceae</taxon>
        <taxon>Coccomyxa</taxon>
    </lineage>
</organism>
<evidence type="ECO:0000256" key="4">
    <source>
        <dbReference type="ARBA" id="ARBA00022827"/>
    </source>
</evidence>
<comment type="similarity">
    <text evidence="2 6">Belongs to the acyl-CoA oxidase family.</text>
</comment>
<sequence>MEGTAQRRIENISGHFDVVEHPSSVLRQLAGPTFDVLALQRILEHDNFETRQRMKELMKQDLFVPRYDMDLRDERELAFQRLLTICQSGLVSITDFRHNPLNIFAAHEITGFADPSVATKMTVHFNLFGGTVLKLGTKQHHDRLLSVIDSLDATGCFALTELGFGNNAVEMQTTAEFDQDADEFIINTPTTLAQKYWITNSAVHAKWAVVFAQLHMGGRNEGIHGFLVRIRNEDMSIVPGVRIEDMGHKMGCNGVDNGKLWFDGVRVSRWALLDASSSVSRDGRFTSKIARPRERFLKVADQLLSGRICIASMMQSGSKMALLVAFRYAATRLAVGARGQSDTPILDYQLQQRALLPLLARTVCLNLGLNYVKDRWAAASGFDDVMVDPAVAREVVILCCAIKPLCAWNAEDTATTCRERCGGQGYLSVNRFGAILGFAHAGMTAEGDNRVLMQKVAKEYMSMMKTPVVRARLEAGARPPTLSGSQLRDLQALRGVFVAREGRLLGQLAAAMKGVPSEAVFDTWMKRQSDLVQATALAYAEREVLEASMRAIERAPGSTTQVLRQLVTLYALKALEADMGWLLTEEMLSLQTGRQLPNEIRALCAELAPASQHVIDAFGIPPHLQAAPIAADWEAYNKVDNQGELIGPAFD</sequence>
<dbReference type="Proteomes" id="UP001497392">
    <property type="component" value="Unassembled WGS sequence"/>
</dbReference>
<evidence type="ECO:0000259" key="8">
    <source>
        <dbReference type="Pfam" id="PF02770"/>
    </source>
</evidence>
<comment type="cofactor">
    <cofactor evidence="1">
        <name>FAD</name>
        <dbReference type="ChEBI" id="CHEBI:57692"/>
    </cofactor>
</comment>
<evidence type="ECO:0000256" key="3">
    <source>
        <dbReference type="ARBA" id="ARBA00022630"/>
    </source>
</evidence>
<evidence type="ECO:0000256" key="1">
    <source>
        <dbReference type="ARBA" id="ARBA00001974"/>
    </source>
</evidence>
<accession>A0ABP1FK43</accession>
<evidence type="ECO:0000256" key="2">
    <source>
        <dbReference type="ARBA" id="ARBA00006288"/>
    </source>
</evidence>
<feature type="domain" description="Acyl-CoA oxidase C-terminal" evidence="7">
    <location>
        <begin position="499"/>
        <end position="629"/>
    </location>
</feature>
<dbReference type="InterPro" id="IPR055060">
    <property type="entry name" value="ACOX_C_alpha1"/>
</dbReference>
<feature type="domain" description="Acyl-CoA oxidase/dehydrogenase middle" evidence="8">
    <location>
        <begin position="156"/>
        <end position="265"/>
    </location>
</feature>
<dbReference type="SUPFAM" id="SSF56645">
    <property type="entry name" value="Acyl-CoA dehydrogenase NM domain-like"/>
    <property type="match status" value="1"/>
</dbReference>
<evidence type="ECO:0000259" key="9">
    <source>
        <dbReference type="Pfam" id="PF22924"/>
    </source>
</evidence>
<dbReference type="SUPFAM" id="SSF47203">
    <property type="entry name" value="Acyl-CoA dehydrogenase C-terminal domain-like"/>
    <property type="match status" value="2"/>
</dbReference>